<dbReference type="InterPro" id="IPR016181">
    <property type="entry name" value="Acyl_CoA_acyltransferase"/>
</dbReference>
<accession>A0ABY6HQE9</accession>
<dbReference type="PANTHER" id="PTHR43415">
    <property type="entry name" value="SPERMIDINE N(1)-ACETYLTRANSFERASE"/>
    <property type="match status" value="1"/>
</dbReference>
<organism evidence="2 3">
    <name type="scientific">Candidatus Lokiarchaeum ossiferum</name>
    <dbReference type="NCBI Taxonomy" id="2951803"/>
    <lineage>
        <taxon>Archaea</taxon>
        <taxon>Promethearchaeati</taxon>
        <taxon>Promethearchaeota</taxon>
        <taxon>Promethearchaeia</taxon>
        <taxon>Promethearchaeales</taxon>
        <taxon>Promethearchaeaceae</taxon>
        <taxon>Candidatus Lokiarchaeum</taxon>
    </lineage>
</organism>
<evidence type="ECO:0000313" key="2">
    <source>
        <dbReference type="EMBL" id="UYP45735.1"/>
    </source>
</evidence>
<sequence>MTSKTHPAFINGDRIELHPLKVAHAEIYVDWYNDLEIRRLSRMIKPTTIGRMQKAIENVNASDSRIKFEIWHKVDQKPIGDIGLSDIEYHDRNAEYGLLIGEKEYWGQGYATEAIKLILKYAFEEVNLHKIFAGISAWNIGSERSAVKAGMHLEATRKEDWYIDGEYVDTHIYSIFKRDWMKANHEQF</sequence>
<dbReference type="Gene3D" id="3.40.630.30">
    <property type="match status" value="1"/>
</dbReference>
<dbReference type="PROSITE" id="PS51186">
    <property type="entry name" value="GNAT"/>
    <property type="match status" value="1"/>
</dbReference>
<dbReference type="PANTHER" id="PTHR43415:SF3">
    <property type="entry name" value="GNAT-FAMILY ACETYLTRANSFERASE"/>
    <property type="match status" value="1"/>
</dbReference>
<evidence type="ECO:0000313" key="3">
    <source>
        <dbReference type="Proteomes" id="UP001208689"/>
    </source>
</evidence>
<dbReference type="EMBL" id="CP104013">
    <property type="protein sequence ID" value="UYP45735.1"/>
    <property type="molecule type" value="Genomic_DNA"/>
</dbReference>
<proteinExistence type="predicted"/>
<dbReference type="InterPro" id="IPR000182">
    <property type="entry name" value="GNAT_dom"/>
</dbReference>
<feature type="domain" description="N-acetyltransferase" evidence="1">
    <location>
        <begin position="15"/>
        <end position="179"/>
    </location>
</feature>
<dbReference type="Proteomes" id="UP001208689">
    <property type="component" value="Chromosome"/>
</dbReference>
<name>A0ABY6HQE9_9ARCH</name>
<dbReference type="CDD" id="cd04301">
    <property type="entry name" value="NAT_SF"/>
    <property type="match status" value="1"/>
</dbReference>
<dbReference type="Pfam" id="PF13302">
    <property type="entry name" value="Acetyltransf_3"/>
    <property type="match status" value="1"/>
</dbReference>
<keyword evidence="3" id="KW-1185">Reference proteome</keyword>
<reference evidence="2" key="1">
    <citation type="submission" date="2022-09" db="EMBL/GenBank/DDBJ databases">
        <title>Actin cytoskeleton and complex cell architecture in an #Asgard archaeon.</title>
        <authorList>
            <person name="Ponce Toledo R.I."/>
            <person name="Schleper C."/>
            <person name="Rodrigues Oliveira T."/>
            <person name="Wollweber F."/>
            <person name="Xu J."/>
            <person name="Rittmann S."/>
            <person name="Klingl A."/>
            <person name="Pilhofer M."/>
        </authorList>
    </citation>
    <scope>NUCLEOTIDE SEQUENCE</scope>
    <source>
        <strain evidence="2">B-35</strain>
    </source>
</reference>
<dbReference type="SUPFAM" id="SSF55729">
    <property type="entry name" value="Acyl-CoA N-acyltransferases (Nat)"/>
    <property type="match status" value="1"/>
</dbReference>
<gene>
    <name evidence="2" type="ORF">NEF87_002020</name>
</gene>
<protein>
    <recommendedName>
        <fullName evidence="1">N-acetyltransferase domain-containing protein</fullName>
    </recommendedName>
</protein>
<evidence type="ECO:0000259" key="1">
    <source>
        <dbReference type="PROSITE" id="PS51186"/>
    </source>
</evidence>